<reference evidence="2 3" key="1">
    <citation type="submission" date="2018-06" db="EMBL/GenBank/DDBJ databases">
        <title>Noncontiguous genome sequence of Ruminococcaceae bacterium ASD2818.</title>
        <authorList>
            <person name="Chaplin A.V."/>
            <person name="Sokolova S.R."/>
            <person name="Kochetkova T.O."/>
            <person name="Goltsov A.Y."/>
            <person name="Trofimov D.Y."/>
            <person name="Efimov B.A."/>
        </authorList>
    </citation>
    <scope>NUCLEOTIDE SEQUENCE [LARGE SCALE GENOMIC DNA]</scope>
    <source>
        <strain evidence="2 3">ASD2818</strain>
    </source>
</reference>
<dbReference type="InterPro" id="IPR035396">
    <property type="entry name" value="Bac_rhamnosid6H"/>
</dbReference>
<dbReference type="Gene3D" id="1.50.10.10">
    <property type="match status" value="1"/>
</dbReference>
<sequence length="674" mass="76219">MRETERIPFHANWIWAEHNDQKNDWVAFRKSFSVTEVPKQAELLISADTKYWLYVNGRLAVNEGGLFRESLPGCGYADRVDIACYLQPGENVIALLAWFYGNEGRNNVNSGRAGLILESASLGLYSNESFLCRRHPGYGKVSGHTPAYLYGGDDISYRAGTDCEGFENPDFDESGFEPATVYQNEVWGDAYERPIPLHRLYPLQMLKEESTQGTVHCFTLPYAMTFSPYLRVEATGGEVIQIYTDHRATPGGPGDNSNMYNGHVFQYICKKGLNEYRFPAYIYGEHLYLEYTAALAPDVGVCESGFDCDITGSFHCDSDILNRVVEKAARTLYVCMRDNFMDCPDRERGQWIGDVSVQAPQVMFLLSKNARKLMKKAIYDFINLRKGDVLVGNVPGANFSELPGQSLNAISELGLLAQYYHYTGDLDVLQLAFEPAVNYLKLWSMDEQGLVRSREGGWPWFDHLNNVDAPVLENEWYYSALSFAQKMAQLLDDHRYDAFLAQRKQSIEAAFEKAFWQGKHYSSGSVVDERANAMAVLTGLCPKEHYNDICMVLISTFNASVYMENYVLMALCEMGFMKEAYLRMASRYYNLAVNENSTLWEDFFILGTTNHAWSGAPATIAFRYFLGIDTTDGFETFTVNPVKGLFQEMEASFATAKGQATVRVKGDQVEIIEK</sequence>
<dbReference type="InterPro" id="IPR008979">
    <property type="entry name" value="Galactose-bd-like_sf"/>
</dbReference>
<organism evidence="2 3">
    <name type="scientific">Hydrogeniiclostridium mannosilyticum</name>
    <dbReference type="NCBI Taxonomy" id="2764322"/>
    <lineage>
        <taxon>Bacteria</taxon>
        <taxon>Bacillati</taxon>
        <taxon>Bacillota</taxon>
        <taxon>Clostridia</taxon>
        <taxon>Eubacteriales</taxon>
        <taxon>Acutalibacteraceae</taxon>
        <taxon>Hydrogeniiclostridium</taxon>
    </lineage>
</organism>
<dbReference type="RefSeq" id="WP_112333621.1">
    <property type="nucleotide sequence ID" value="NZ_QLYR01000013.1"/>
</dbReference>
<dbReference type="Pfam" id="PF17389">
    <property type="entry name" value="Bac_rhamnosid6H"/>
    <property type="match status" value="1"/>
</dbReference>
<dbReference type="PANTHER" id="PTHR34987">
    <property type="entry name" value="C, PUTATIVE (AFU_ORTHOLOGUE AFUA_3G02880)-RELATED"/>
    <property type="match status" value="1"/>
</dbReference>
<dbReference type="InterPro" id="IPR008928">
    <property type="entry name" value="6-hairpin_glycosidase_sf"/>
</dbReference>
<dbReference type="GO" id="GO:0005975">
    <property type="term" value="P:carbohydrate metabolic process"/>
    <property type="evidence" value="ECO:0007669"/>
    <property type="project" value="InterPro"/>
</dbReference>
<proteinExistence type="predicted"/>
<feature type="domain" description="Alpha-L-rhamnosidase six-hairpin glycosidase" evidence="1">
    <location>
        <begin position="311"/>
        <end position="620"/>
    </location>
</feature>
<dbReference type="Proteomes" id="UP000249377">
    <property type="component" value="Unassembled WGS sequence"/>
</dbReference>
<protein>
    <recommendedName>
        <fullName evidence="1">Alpha-L-rhamnosidase six-hairpin glycosidase domain-containing protein</fullName>
    </recommendedName>
</protein>
<dbReference type="PANTHER" id="PTHR34987:SF2">
    <property type="entry name" value="B, PUTATIVE (AFU_ORTHOLOGUE AFUA_7G05040)-RELATED"/>
    <property type="match status" value="1"/>
</dbReference>
<dbReference type="EMBL" id="QLYR01000013">
    <property type="protein sequence ID" value="RAQ22446.1"/>
    <property type="molecule type" value="Genomic_DNA"/>
</dbReference>
<comment type="caution">
    <text evidence="2">The sequence shown here is derived from an EMBL/GenBank/DDBJ whole genome shotgun (WGS) entry which is preliminary data.</text>
</comment>
<evidence type="ECO:0000313" key="2">
    <source>
        <dbReference type="EMBL" id="RAQ22446.1"/>
    </source>
</evidence>
<keyword evidence="3" id="KW-1185">Reference proteome</keyword>
<evidence type="ECO:0000313" key="3">
    <source>
        <dbReference type="Proteomes" id="UP000249377"/>
    </source>
</evidence>
<dbReference type="InterPro" id="IPR012341">
    <property type="entry name" value="6hp_glycosidase-like_sf"/>
</dbReference>
<accession>A0A328U841</accession>
<name>A0A328U841_9FIRM</name>
<gene>
    <name evidence="2" type="ORF">DPQ25_13080</name>
</gene>
<dbReference type="SUPFAM" id="SSF48208">
    <property type="entry name" value="Six-hairpin glycosidases"/>
    <property type="match status" value="1"/>
</dbReference>
<dbReference type="SUPFAM" id="SSF49785">
    <property type="entry name" value="Galactose-binding domain-like"/>
    <property type="match status" value="1"/>
</dbReference>
<dbReference type="Gene3D" id="2.60.120.260">
    <property type="entry name" value="Galactose-binding domain-like"/>
    <property type="match status" value="1"/>
</dbReference>
<dbReference type="AlphaFoldDB" id="A0A328U841"/>
<evidence type="ECO:0000259" key="1">
    <source>
        <dbReference type="Pfam" id="PF17389"/>
    </source>
</evidence>
<dbReference type="Gene3D" id="2.60.420.10">
    <property type="entry name" value="Maltose phosphorylase, domain 3"/>
    <property type="match status" value="1"/>
</dbReference>